<reference evidence="2" key="1">
    <citation type="submission" date="2020-09" db="EMBL/GenBank/DDBJ databases">
        <title>Genome-Enabled Discovery of Anthraquinone Biosynthesis in Senna tora.</title>
        <authorList>
            <person name="Kang S.-H."/>
            <person name="Pandey R.P."/>
            <person name="Lee C.-M."/>
            <person name="Sim J.-S."/>
            <person name="Jeong J.-T."/>
            <person name="Choi B.-S."/>
            <person name="Jung M."/>
            <person name="Ginzburg D."/>
            <person name="Zhao K."/>
            <person name="Won S.Y."/>
            <person name="Oh T.-J."/>
            <person name="Yu Y."/>
            <person name="Kim N.-H."/>
            <person name="Lee O.R."/>
            <person name="Lee T.-H."/>
            <person name="Bashyal P."/>
            <person name="Kim T.-S."/>
            <person name="Lee W.-H."/>
            <person name="Kawkins C."/>
            <person name="Kim C.-K."/>
            <person name="Kim J.S."/>
            <person name="Ahn B.O."/>
            <person name="Rhee S.Y."/>
            <person name="Sohng J.K."/>
        </authorList>
    </citation>
    <scope>NUCLEOTIDE SEQUENCE</scope>
    <source>
        <tissue evidence="2">Leaf</tissue>
    </source>
</reference>
<evidence type="ECO:0000256" key="1">
    <source>
        <dbReference type="SAM" id="MobiDB-lite"/>
    </source>
</evidence>
<name>A0A834T6J9_9FABA</name>
<protein>
    <submittedName>
        <fullName evidence="2">Uncharacterized protein</fullName>
    </submittedName>
</protein>
<evidence type="ECO:0000313" key="3">
    <source>
        <dbReference type="Proteomes" id="UP000634136"/>
    </source>
</evidence>
<sequence length="43" mass="4757">MKIQIKWEWFGEDDVATPDGPTSAPTTVTLPLLGRNPCEPTPF</sequence>
<gene>
    <name evidence="2" type="ORF">G2W53_031755</name>
</gene>
<comment type="caution">
    <text evidence="2">The sequence shown here is derived from an EMBL/GenBank/DDBJ whole genome shotgun (WGS) entry which is preliminary data.</text>
</comment>
<dbReference type="AlphaFoldDB" id="A0A834T6J9"/>
<feature type="region of interest" description="Disordered" evidence="1">
    <location>
        <begin position="14"/>
        <end position="43"/>
    </location>
</feature>
<dbReference type="Proteomes" id="UP000634136">
    <property type="component" value="Unassembled WGS sequence"/>
</dbReference>
<accession>A0A834T6J9</accession>
<keyword evidence="3" id="KW-1185">Reference proteome</keyword>
<organism evidence="2 3">
    <name type="scientific">Senna tora</name>
    <dbReference type="NCBI Taxonomy" id="362788"/>
    <lineage>
        <taxon>Eukaryota</taxon>
        <taxon>Viridiplantae</taxon>
        <taxon>Streptophyta</taxon>
        <taxon>Embryophyta</taxon>
        <taxon>Tracheophyta</taxon>
        <taxon>Spermatophyta</taxon>
        <taxon>Magnoliopsida</taxon>
        <taxon>eudicotyledons</taxon>
        <taxon>Gunneridae</taxon>
        <taxon>Pentapetalae</taxon>
        <taxon>rosids</taxon>
        <taxon>fabids</taxon>
        <taxon>Fabales</taxon>
        <taxon>Fabaceae</taxon>
        <taxon>Caesalpinioideae</taxon>
        <taxon>Cassia clade</taxon>
        <taxon>Senna</taxon>
    </lineage>
</organism>
<dbReference type="EMBL" id="JAAIUW010000010">
    <property type="protein sequence ID" value="KAF7810779.1"/>
    <property type="molecule type" value="Genomic_DNA"/>
</dbReference>
<proteinExistence type="predicted"/>
<evidence type="ECO:0000313" key="2">
    <source>
        <dbReference type="EMBL" id="KAF7810779.1"/>
    </source>
</evidence>